<accession>A0ABZ2C068</accession>
<keyword evidence="2" id="KW-1185">Reference proteome</keyword>
<gene>
    <name evidence="1" type="ORF">Bealeia1_00097</name>
</gene>
<reference evidence="1 2" key="1">
    <citation type="journal article" date="2024" name="Environ. Microbiol.">
        <title>Novel evolutionary insights on the interactions of the Holosporales (Alphaproteobacteria) with eukaryotic hosts from comparative genomics.</title>
        <authorList>
            <person name="Giovannini M."/>
            <person name="Petroni G."/>
            <person name="Castelli M."/>
        </authorList>
    </citation>
    <scope>NUCLEOTIDE SEQUENCE [LARGE SCALE GENOMIC DNA]</scope>
    <source>
        <strain evidence="1 2">US_Bl 15I1</strain>
    </source>
</reference>
<dbReference type="Proteomes" id="UP001330434">
    <property type="component" value="Chromosome"/>
</dbReference>
<evidence type="ECO:0000313" key="2">
    <source>
        <dbReference type="Proteomes" id="UP001330434"/>
    </source>
</evidence>
<dbReference type="RefSeq" id="WP_331256499.1">
    <property type="nucleotide sequence ID" value="NZ_CP133270.1"/>
</dbReference>
<organism evidence="1 2">
    <name type="scientific">Candidatus Bealeia paramacronuclearis</name>
    <dbReference type="NCBI Taxonomy" id="1921001"/>
    <lineage>
        <taxon>Bacteria</taxon>
        <taxon>Pseudomonadati</taxon>
        <taxon>Pseudomonadota</taxon>
        <taxon>Alphaproteobacteria</taxon>
        <taxon>Holosporales</taxon>
        <taxon>Holosporaceae</taxon>
        <taxon>Candidatus Bealeia</taxon>
    </lineage>
</organism>
<evidence type="ECO:0000313" key="1">
    <source>
        <dbReference type="EMBL" id="WVX65931.1"/>
    </source>
</evidence>
<protein>
    <submittedName>
        <fullName evidence="1">Secreted (Periplasmic) protein</fullName>
    </submittedName>
</protein>
<name>A0ABZ2C068_9PROT</name>
<sequence length="119" mass="13357">MSMISRSSAFFLMLASLVGFALFQVKYEVQSLEEGISKTLHLMAEEKEALHILKAEWAYLNEPRRLQALAEKFLDIEPVKAQQMATILTAFEPTSEGPLPQGDRDPEVQAILASMRMGE</sequence>
<proteinExistence type="predicted"/>
<dbReference type="EMBL" id="CP133270">
    <property type="protein sequence ID" value="WVX65931.1"/>
    <property type="molecule type" value="Genomic_DNA"/>
</dbReference>